<dbReference type="Gene3D" id="3.30.460.10">
    <property type="entry name" value="Beta Polymerase, domain 2"/>
    <property type="match status" value="1"/>
</dbReference>
<keyword evidence="1" id="KW-0808">Transferase</keyword>
<dbReference type="Pfam" id="PF01909">
    <property type="entry name" value="NTP_transf_2"/>
    <property type="match status" value="1"/>
</dbReference>
<sequence>MDDVIRTFLDRVLVHDPGGIVGVYLYGSSTTSRLAPESDVDLLLVTDRSMQTDERASLLSEVLALSGWVGHSGTFPEVAHRRPLEVTSLVAADLHPLAAAPRRDFQFGEWLRGAVVQGYVPEPEWDPDVVILLATALASHRVLHGPPLEDMVEAIPVAQLRQAQRSVLPALLEELDQDPRNVLLTLARAVHTVETGEIVAKDAAVAAVAGRLDPAGAGMPGAEMLRAAAREYRDGAVSNCEREPAQLRELARTLAAMVR</sequence>
<feature type="domain" description="Adenylyltransferase AadA C-terminal" evidence="3">
    <location>
        <begin position="151"/>
        <end position="255"/>
    </location>
</feature>
<evidence type="ECO:0000256" key="1">
    <source>
        <dbReference type="ARBA" id="ARBA00022679"/>
    </source>
</evidence>
<dbReference type="EMBL" id="JALIEA010000017">
    <property type="protein sequence ID" value="MCJ7859208.1"/>
    <property type="molecule type" value="Genomic_DNA"/>
</dbReference>
<evidence type="ECO:0000259" key="3">
    <source>
        <dbReference type="Pfam" id="PF13427"/>
    </source>
</evidence>
<feature type="domain" description="Polymerase nucleotidyl transferase" evidence="2">
    <location>
        <begin position="8"/>
        <end position="56"/>
    </location>
</feature>
<dbReference type="RefSeq" id="WP_244804941.1">
    <property type="nucleotide sequence ID" value="NZ_JALIEA010000017.1"/>
</dbReference>
<evidence type="ECO:0000313" key="5">
    <source>
        <dbReference type="Proteomes" id="UP001139207"/>
    </source>
</evidence>
<proteinExistence type="predicted"/>
<dbReference type="InterPro" id="IPR025184">
    <property type="entry name" value="AadA_C"/>
</dbReference>
<dbReference type="InterPro" id="IPR043519">
    <property type="entry name" value="NT_sf"/>
</dbReference>
<evidence type="ECO:0000313" key="4">
    <source>
        <dbReference type="EMBL" id="MCJ7859208.1"/>
    </source>
</evidence>
<dbReference type="Pfam" id="PF13427">
    <property type="entry name" value="AadA_C"/>
    <property type="match status" value="1"/>
</dbReference>
<reference evidence="4" key="1">
    <citation type="submission" date="2022-04" db="EMBL/GenBank/DDBJ databases">
        <title>Corynebacterium kalidii LD5P10.</title>
        <authorList>
            <person name="Sun J.Q."/>
        </authorList>
    </citation>
    <scope>NUCLEOTIDE SEQUENCE</scope>
    <source>
        <strain evidence="4">LD5P10</strain>
    </source>
</reference>
<name>A0A9X1WJ81_9CORY</name>
<dbReference type="InterPro" id="IPR002934">
    <property type="entry name" value="Polymerase_NTP_transf_dom"/>
</dbReference>
<organism evidence="4 5">
    <name type="scientific">Corynebacterium kalidii</name>
    <dbReference type="NCBI Taxonomy" id="2931982"/>
    <lineage>
        <taxon>Bacteria</taxon>
        <taxon>Bacillati</taxon>
        <taxon>Actinomycetota</taxon>
        <taxon>Actinomycetes</taxon>
        <taxon>Mycobacteriales</taxon>
        <taxon>Corynebacteriaceae</taxon>
        <taxon>Corynebacterium</taxon>
    </lineage>
</organism>
<gene>
    <name evidence="4" type="ORF">MUN33_10880</name>
</gene>
<dbReference type="AlphaFoldDB" id="A0A9X1WJ81"/>
<accession>A0A9X1WJ81</accession>
<protein>
    <submittedName>
        <fullName evidence="4">DUF4111 domain-containing protein</fullName>
    </submittedName>
</protein>
<dbReference type="GO" id="GO:0016779">
    <property type="term" value="F:nucleotidyltransferase activity"/>
    <property type="evidence" value="ECO:0007669"/>
    <property type="project" value="InterPro"/>
</dbReference>
<dbReference type="SUPFAM" id="SSF81301">
    <property type="entry name" value="Nucleotidyltransferase"/>
    <property type="match status" value="1"/>
</dbReference>
<dbReference type="Proteomes" id="UP001139207">
    <property type="component" value="Unassembled WGS sequence"/>
</dbReference>
<evidence type="ECO:0000259" key="2">
    <source>
        <dbReference type="Pfam" id="PF01909"/>
    </source>
</evidence>
<keyword evidence="5" id="KW-1185">Reference proteome</keyword>
<dbReference type="CDD" id="cd05403">
    <property type="entry name" value="NT_KNTase_like"/>
    <property type="match status" value="1"/>
</dbReference>
<comment type="caution">
    <text evidence="4">The sequence shown here is derived from an EMBL/GenBank/DDBJ whole genome shotgun (WGS) entry which is preliminary data.</text>
</comment>